<evidence type="ECO:0000313" key="3">
    <source>
        <dbReference type="Proteomes" id="UP000026962"/>
    </source>
</evidence>
<feature type="region of interest" description="Disordered" evidence="1">
    <location>
        <begin position="1"/>
        <end position="69"/>
    </location>
</feature>
<dbReference type="AlphaFoldDB" id="A0A0E0L9A0"/>
<reference evidence="2" key="1">
    <citation type="submission" date="2015-04" db="UniProtKB">
        <authorList>
            <consortium name="EnsemblPlants"/>
        </authorList>
    </citation>
    <scope>IDENTIFICATION</scope>
</reference>
<dbReference type="Gramene" id="OPUNC06G06860.1">
    <property type="protein sequence ID" value="OPUNC06G06860.1"/>
    <property type="gene ID" value="OPUNC06G06860"/>
</dbReference>
<dbReference type="HOGENOM" id="CLU_2783439_0_0_1"/>
<feature type="compositionally biased region" description="Low complexity" evidence="1">
    <location>
        <begin position="28"/>
        <end position="37"/>
    </location>
</feature>
<dbReference type="Proteomes" id="UP000026962">
    <property type="component" value="Chromosome 6"/>
</dbReference>
<name>A0A0E0L9A0_ORYPU</name>
<protein>
    <submittedName>
        <fullName evidence="2">Uncharacterized protein</fullName>
    </submittedName>
</protein>
<evidence type="ECO:0000256" key="1">
    <source>
        <dbReference type="SAM" id="MobiDB-lite"/>
    </source>
</evidence>
<evidence type="ECO:0000313" key="2">
    <source>
        <dbReference type="EnsemblPlants" id="OPUNC06G06860.1"/>
    </source>
</evidence>
<dbReference type="EnsemblPlants" id="OPUNC06G06860.1">
    <property type="protein sequence ID" value="OPUNC06G06860.1"/>
    <property type="gene ID" value="OPUNC06G06860"/>
</dbReference>
<reference evidence="2" key="2">
    <citation type="submission" date="2018-05" db="EMBL/GenBank/DDBJ databases">
        <title>OpunRS2 (Oryza punctata Reference Sequence Version 2).</title>
        <authorList>
            <person name="Zhang J."/>
            <person name="Kudrna D."/>
            <person name="Lee S."/>
            <person name="Talag J."/>
            <person name="Welchert J."/>
            <person name="Wing R.A."/>
        </authorList>
    </citation>
    <scope>NUCLEOTIDE SEQUENCE [LARGE SCALE GENOMIC DNA]</scope>
</reference>
<sequence>RILTPLANPRVDPFPARGGKKKKEINVSAPSPCSRAPCRPPPPGGHPASAHSRRQATTPREVNVYTDKA</sequence>
<organism evidence="2">
    <name type="scientific">Oryza punctata</name>
    <name type="common">Red rice</name>
    <dbReference type="NCBI Taxonomy" id="4537"/>
    <lineage>
        <taxon>Eukaryota</taxon>
        <taxon>Viridiplantae</taxon>
        <taxon>Streptophyta</taxon>
        <taxon>Embryophyta</taxon>
        <taxon>Tracheophyta</taxon>
        <taxon>Spermatophyta</taxon>
        <taxon>Magnoliopsida</taxon>
        <taxon>Liliopsida</taxon>
        <taxon>Poales</taxon>
        <taxon>Poaceae</taxon>
        <taxon>BOP clade</taxon>
        <taxon>Oryzoideae</taxon>
        <taxon>Oryzeae</taxon>
        <taxon>Oryzinae</taxon>
        <taxon>Oryza</taxon>
    </lineage>
</organism>
<accession>A0A0E0L9A0</accession>
<proteinExistence type="predicted"/>
<keyword evidence="3" id="KW-1185">Reference proteome</keyword>